<protein>
    <submittedName>
        <fullName evidence="1">Uncharacterized protein</fullName>
    </submittedName>
</protein>
<accession>A0A3G5A770</accession>
<proteinExistence type="predicted"/>
<sequence>MLLYKILQNILRQLKIKNYAQLALDIVDNDYHFFNNLFANLKSPSQSRQKILESDEEPAFNKFITYTDNNKKYTFELEVLIQKDLRTYTIIGSSGNSCIIFFIAKNSSEVRLHTISYFEDCAKEGLQYPGGGTVLLQFVLDFLYQHKDRLKINRITLKDNSYKICHPGGNIELSTMYFLMYGDTWYGKYGFRPYKYNESTNIKDINLNKILQQEYKDNQKIMKETLVSDVPQLENYIVTAFKKNKSNLKLANILKVYDIYKTKGKSLMKFIRAFLKYYDKTCQLFMSFYSKLAKDIKLTRFYGQDFFLNL</sequence>
<name>A0A3G5A770_9VIRU</name>
<organism evidence="1">
    <name type="scientific">Hyperionvirus sp</name>
    <dbReference type="NCBI Taxonomy" id="2487770"/>
    <lineage>
        <taxon>Viruses</taxon>
        <taxon>Varidnaviria</taxon>
        <taxon>Bamfordvirae</taxon>
        <taxon>Nucleocytoviricota</taxon>
        <taxon>Megaviricetes</taxon>
        <taxon>Imitervirales</taxon>
        <taxon>Mimiviridae</taxon>
        <taxon>Klosneuvirinae</taxon>
    </lineage>
</organism>
<evidence type="ECO:0000313" key="1">
    <source>
        <dbReference type="EMBL" id="AYV83028.1"/>
    </source>
</evidence>
<gene>
    <name evidence="1" type="ORF">Hyperionvirus3_174</name>
</gene>
<reference evidence="1" key="1">
    <citation type="submission" date="2018-10" db="EMBL/GenBank/DDBJ databases">
        <title>Hidden diversity of soil giant viruses.</title>
        <authorList>
            <person name="Schulz F."/>
            <person name="Alteio L."/>
            <person name="Goudeau D."/>
            <person name="Ryan E.M."/>
            <person name="Malmstrom R.R."/>
            <person name="Blanchard J."/>
            <person name="Woyke T."/>
        </authorList>
    </citation>
    <scope>NUCLEOTIDE SEQUENCE</scope>
    <source>
        <strain evidence="1">HYV1</strain>
    </source>
</reference>
<dbReference type="EMBL" id="MK072385">
    <property type="protein sequence ID" value="AYV83028.1"/>
    <property type="molecule type" value="Genomic_DNA"/>
</dbReference>